<dbReference type="Proteomes" id="UP001298753">
    <property type="component" value="Unassembled WGS sequence"/>
</dbReference>
<reference evidence="1 2" key="1">
    <citation type="submission" date="2021-10" db="EMBL/GenBank/DDBJ databases">
        <title>Anaerobic single-cell dispensing facilitates the cultivation of human gut bacteria.</title>
        <authorList>
            <person name="Afrizal A."/>
        </authorList>
    </citation>
    <scope>NUCLEOTIDE SEQUENCE [LARGE SCALE GENOMIC DNA]</scope>
    <source>
        <strain evidence="1 2">CLA-AA-H270</strain>
    </source>
</reference>
<dbReference type="GeneID" id="98661417"/>
<organism evidence="1 2">
    <name type="scientific">Agathobaculum butyriciproducens</name>
    <dbReference type="NCBI Taxonomy" id="1628085"/>
    <lineage>
        <taxon>Bacteria</taxon>
        <taxon>Bacillati</taxon>
        <taxon>Bacillota</taxon>
        <taxon>Clostridia</taxon>
        <taxon>Eubacteriales</taxon>
        <taxon>Butyricicoccaceae</taxon>
        <taxon>Agathobaculum</taxon>
    </lineage>
</organism>
<dbReference type="AlphaFoldDB" id="A0AAW4VZH1"/>
<keyword evidence="2" id="KW-1185">Reference proteome</keyword>
<evidence type="ECO:0000313" key="2">
    <source>
        <dbReference type="Proteomes" id="UP001298753"/>
    </source>
</evidence>
<dbReference type="EMBL" id="JAJEPX010000010">
    <property type="protein sequence ID" value="MCC2176503.1"/>
    <property type="molecule type" value="Genomic_DNA"/>
</dbReference>
<sequence length="127" mass="15089">MREYKYVCKDCKEHLTNSEDRLCEWCRDKKRVNSAQICIICGKRRTPARDGVCYNCRPKVPKEPYKPDVPWKEALEWVELEYVILQARYDGLSFQEIAELTELSAEECADIAVKTLDRRRFGYYLKI</sequence>
<name>A0AAW4VZH1_9FIRM</name>
<gene>
    <name evidence="1" type="ORF">LKD22_05080</name>
</gene>
<evidence type="ECO:0000313" key="1">
    <source>
        <dbReference type="EMBL" id="MCC2176503.1"/>
    </source>
</evidence>
<proteinExistence type="predicted"/>
<accession>A0AAW4VZH1</accession>
<evidence type="ECO:0008006" key="3">
    <source>
        <dbReference type="Google" id="ProtNLM"/>
    </source>
</evidence>
<comment type="caution">
    <text evidence="1">The sequence shown here is derived from an EMBL/GenBank/DDBJ whole genome shotgun (WGS) entry which is preliminary data.</text>
</comment>
<dbReference type="RefSeq" id="WP_117750734.1">
    <property type="nucleotide sequence ID" value="NZ_JAJEPX010000010.1"/>
</dbReference>
<protein>
    <recommendedName>
        <fullName evidence="3">RNA polymerase sigma factor 70 region 4 type 2 domain-containing protein</fullName>
    </recommendedName>
</protein>